<dbReference type="SMART" id="SM00267">
    <property type="entry name" value="GGDEF"/>
    <property type="match status" value="1"/>
</dbReference>
<dbReference type="Proteomes" id="UP001208017">
    <property type="component" value="Unassembled WGS sequence"/>
</dbReference>
<keyword evidence="1" id="KW-0472">Membrane</keyword>
<keyword evidence="1" id="KW-1133">Transmembrane helix</keyword>
<name>A0ABT3X1Z3_9BACL</name>
<dbReference type="Gene3D" id="3.30.70.270">
    <property type="match status" value="1"/>
</dbReference>
<dbReference type="InterPro" id="IPR050469">
    <property type="entry name" value="Diguanylate_Cyclase"/>
</dbReference>
<feature type="transmembrane region" description="Helical" evidence="1">
    <location>
        <begin position="71"/>
        <end position="88"/>
    </location>
</feature>
<comment type="caution">
    <text evidence="3">The sequence shown here is derived from an EMBL/GenBank/DDBJ whole genome shotgun (WGS) entry which is preliminary data.</text>
</comment>
<dbReference type="EMBL" id="JAPMLT010000007">
    <property type="protein sequence ID" value="MCX7570914.1"/>
    <property type="molecule type" value="Genomic_DNA"/>
</dbReference>
<dbReference type="PANTHER" id="PTHR45138:SF9">
    <property type="entry name" value="DIGUANYLATE CYCLASE DGCM-RELATED"/>
    <property type="match status" value="1"/>
</dbReference>
<feature type="transmembrane region" description="Helical" evidence="1">
    <location>
        <begin position="100"/>
        <end position="118"/>
    </location>
</feature>
<evidence type="ECO:0000259" key="2">
    <source>
        <dbReference type="PROSITE" id="PS50887"/>
    </source>
</evidence>
<accession>A0ABT3X1Z3</accession>
<feature type="transmembrane region" description="Helical" evidence="1">
    <location>
        <begin position="48"/>
        <end position="65"/>
    </location>
</feature>
<dbReference type="CDD" id="cd01949">
    <property type="entry name" value="GGDEF"/>
    <property type="match status" value="1"/>
</dbReference>
<dbReference type="RefSeq" id="WP_267152160.1">
    <property type="nucleotide sequence ID" value="NZ_JAPMLT010000007.1"/>
</dbReference>
<dbReference type="NCBIfam" id="TIGR00254">
    <property type="entry name" value="GGDEF"/>
    <property type="match status" value="1"/>
</dbReference>
<organism evidence="3 4">
    <name type="scientific">Tumebacillus lacus</name>
    <dbReference type="NCBI Taxonomy" id="2995335"/>
    <lineage>
        <taxon>Bacteria</taxon>
        <taxon>Bacillati</taxon>
        <taxon>Bacillota</taxon>
        <taxon>Bacilli</taxon>
        <taxon>Bacillales</taxon>
        <taxon>Alicyclobacillaceae</taxon>
        <taxon>Tumebacillus</taxon>
    </lineage>
</organism>
<dbReference type="InterPro" id="IPR043128">
    <property type="entry name" value="Rev_trsase/Diguanyl_cyclase"/>
</dbReference>
<dbReference type="PANTHER" id="PTHR45138">
    <property type="entry name" value="REGULATORY COMPONENTS OF SENSORY TRANSDUCTION SYSTEM"/>
    <property type="match status" value="1"/>
</dbReference>
<gene>
    <name evidence="3" type="ORF">OS242_13270</name>
</gene>
<proteinExistence type="predicted"/>
<protein>
    <submittedName>
        <fullName evidence="3">GGDEF domain-containing protein</fullName>
    </submittedName>
</protein>
<evidence type="ECO:0000313" key="3">
    <source>
        <dbReference type="EMBL" id="MCX7570914.1"/>
    </source>
</evidence>
<evidence type="ECO:0000313" key="4">
    <source>
        <dbReference type="Proteomes" id="UP001208017"/>
    </source>
</evidence>
<feature type="transmembrane region" description="Helical" evidence="1">
    <location>
        <begin position="24"/>
        <end position="43"/>
    </location>
</feature>
<keyword evidence="4" id="KW-1185">Reference proteome</keyword>
<feature type="domain" description="GGDEF" evidence="2">
    <location>
        <begin position="172"/>
        <end position="303"/>
    </location>
</feature>
<dbReference type="SUPFAM" id="SSF55073">
    <property type="entry name" value="Nucleotide cyclase"/>
    <property type="match status" value="1"/>
</dbReference>
<dbReference type="InterPro" id="IPR029787">
    <property type="entry name" value="Nucleotide_cyclase"/>
</dbReference>
<keyword evidence="1" id="KW-0812">Transmembrane</keyword>
<reference evidence="3 4" key="1">
    <citation type="submission" date="2022-11" db="EMBL/GenBank/DDBJ databases">
        <title>Study of microbial diversity in lake waters.</title>
        <authorList>
            <person name="Zhang J."/>
        </authorList>
    </citation>
    <scope>NUCLEOTIDE SEQUENCE [LARGE SCALE GENOMIC DNA]</scope>
    <source>
        <strain evidence="3 4">DT12</strain>
    </source>
</reference>
<dbReference type="Pfam" id="PF00990">
    <property type="entry name" value="GGDEF"/>
    <property type="match status" value="1"/>
</dbReference>
<dbReference type="InterPro" id="IPR000160">
    <property type="entry name" value="GGDEF_dom"/>
</dbReference>
<evidence type="ECO:0000256" key="1">
    <source>
        <dbReference type="SAM" id="Phobius"/>
    </source>
</evidence>
<dbReference type="PROSITE" id="PS50887">
    <property type="entry name" value="GGDEF"/>
    <property type="match status" value="1"/>
</dbReference>
<sequence>MIVTLVQIVLIATAEWTLRYRKQFFIDVMIVLGAVLAATLCIVNKEPGILFVLVLPILVPTFLGQQQNRTLFSLAASLVTYFLLVMFHETIRIRTSPNEVILIVSLMVSFAFITVGVHKRGSELLKILLSSIREKQEIERVSKLDALTGLSNHRNFHETLERHLDEYDRDPFPLYLLLLDLDSFKKVNDTYGHLAGDLALKYVAGVLQTAMIDQAAAFRYGGEEFAVLLTHCTPSEAIRFADRIREEIAKQAHPELGGRHLSVSIGVSRYRPELHKEELFAEADACLYEAKRTGKNKVVVHKD</sequence>